<evidence type="ECO:0000256" key="1">
    <source>
        <dbReference type="ARBA" id="ARBA00022679"/>
    </source>
</evidence>
<reference evidence="2" key="1">
    <citation type="submission" date="2022-03" db="EMBL/GenBank/DDBJ databases">
        <title>Description of Abyssus ytuae gen. nov., sp. nov., a novel member of the family Flavobacteriaceae isolated from the sediment of Mariana Trench.</title>
        <authorList>
            <person name="Zhang J."/>
            <person name="Xu X."/>
        </authorList>
    </citation>
    <scope>NUCLEOTIDE SEQUENCE</scope>
    <source>
        <strain evidence="2">MT3330</strain>
    </source>
</reference>
<dbReference type="GO" id="GO:0008476">
    <property type="term" value="F:protein-tyrosine sulfotransferase activity"/>
    <property type="evidence" value="ECO:0007669"/>
    <property type="project" value="InterPro"/>
</dbReference>
<evidence type="ECO:0000313" key="3">
    <source>
        <dbReference type="Proteomes" id="UP000831290"/>
    </source>
</evidence>
<dbReference type="Pfam" id="PF13469">
    <property type="entry name" value="Sulfotransfer_3"/>
    <property type="match status" value="1"/>
</dbReference>
<protein>
    <submittedName>
        <fullName evidence="2">Sulfotransferase</fullName>
    </submittedName>
</protein>
<dbReference type="RefSeq" id="WP_255841189.1">
    <property type="nucleotide sequence ID" value="NZ_CP094358.1"/>
</dbReference>
<dbReference type="InterPro" id="IPR026634">
    <property type="entry name" value="TPST-like"/>
</dbReference>
<name>A0A9E6ZVL2_9FLAO</name>
<dbReference type="SUPFAM" id="SSF52540">
    <property type="entry name" value="P-loop containing nucleoside triphosphate hydrolases"/>
    <property type="match status" value="1"/>
</dbReference>
<dbReference type="AlphaFoldDB" id="A0A9E6ZVL2"/>
<accession>A0A9E6ZVL2</accession>
<keyword evidence="1" id="KW-0808">Transferase</keyword>
<dbReference type="KEGG" id="fbm:MQE35_09855"/>
<dbReference type="PANTHER" id="PTHR12788:SF10">
    <property type="entry name" value="PROTEIN-TYROSINE SULFOTRANSFERASE"/>
    <property type="match status" value="1"/>
</dbReference>
<dbReference type="InterPro" id="IPR027417">
    <property type="entry name" value="P-loop_NTPase"/>
</dbReference>
<gene>
    <name evidence="2" type="ORF">MQE35_09855</name>
</gene>
<proteinExistence type="predicted"/>
<dbReference type="Gene3D" id="3.40.50.300">
    <property type="entry name" value="P-loop containing nucleotide triphosphate hydrolases"/>
    <property type="match status" value="1"/>
</dbReference>
<keyword evidence="3" id="KW-1185">Reference proteome</keyword>
<dbReference type="PANTHER" id="PTHR12788">
    <property type="entry name" value="PROTEIN-TYROSINE SULFOTRANSFERASE 2"/>
    <property type="match status" value="1"/>
</dbReference>
<evidence type="ECO:0000313" key="2">
    <source>
        <dbReference type="EMBL" id="UOB16042.1"/>
    </source>
</evidence>
<sequence>MKTIQIIGTQRSGSNLLRVMLNQIQEIDAPHPPHILQRFFPLLPKYGDLNVVENFENLLDDVCKLVELNPVPWEGVSFNRNELRVKCKSNSLIEIFKVIYQQKAQSSNASYWCCKSMSNIHYVNAIEEEGIKPMYIHLYRDGRDVALSFKKAIVGHKHIYHIAKQWQKDQEACLKLKKRLGADRVFQISYEELLKDSEGSLKRLCAFLKVPFSQKMLTFYNSKESSLTAKSGKMWKNLNRPVMKNNHDKFIKELSQEEIIIFEQVAGGTLSTLGYNLVVPEPLKKHVFTKEEIEKFDIENNALKEQAIQNASGEDLEKRKEQKNFLKDLKMQYLSQNRHYS</sequence>
<dbReference type="Proteomes" id="UP000831290">
    <property type="component" value="Chromosome"/>
</dbReference>
<organism evidence="2 3">
    <name type="scientific">Abyssalbus ytuae</name>
    <dbReference type="NCBI Taxonomy" id="2926907"/>
    <lineage>
        <taxon>Bacteria</taxon>
        <taxon>Pseudomonadati</taxon>
        <taxon>Bacteroidota</taxon>
        <taxon>Flavobacteriia</taxon>
        <taxon>Flavobacteriales</taxon>
        <taxon>Flavobacteriaceae</taxon>
        <taxon>Abyssalbus</taxon>
    </lineage>
</organism>
<dbReference type="EMBL" id="CP094358">
    <property type="protein sequence ID" value="UOB16042.1"/>
    <property type="molecule type" value="Genomic_DNA"/>
</dbReference>